<dbReference type="EMBL" id="CP031555">
    <property type="protein sequence ID" value="AXO14396.1"/>
    <property type="molecule type" value="Genomic_DNA"/>
</dbReference>
<dbReference type="PANTHER" id="PTHR13947:SF37">
    <property type="entry name" value="LD18367P"/>
    <property type="match status" value="1"/>
</dbReference>
<protein>
    <submittedName>
        <fullName evidence="3">GNAT family N-acetyltransferase</fullName>
    </submittedName>
</protein>
<evidence type="ECO:0000256" key="1">
    <source>
        <dbReference type="ARBA" id="ARBA00022679"/>
    </source>
</evidence>
<sequence>MRTISGNNFASTLALYRYIAATFDAVGKKEHAVAGMKIRKARLGDVGAIFAIRSRVRENHLSASELAERGITKAAFGKWLTQGYGIWLADLDGSAAGFAIAIPNEATLWALFVDPEFEGRGVGAALLRTAEDWLFAQGCNDISLTTGANPANRAHGFYESHGWHPTGDVENDEVEYIKSNPSLSLFDFG</sequence>
<accession>A0ABM6XYS3</accession>
<evidence type="ECO:0000313" key="3">
    <source>
        <dbReference type="EMBL" id="AXO14396.1"/>
    </source>
</evidence>
<dbReference type="SUPFAM" id="SSF55729">
    <property type="entry name" value="Acyl-CoA N-acyltransferases (Nat)"/>
    <property type="match status" value="1"/>
</dbReference>
<gene>
    <name evidence="3" type="ORF">DY252_09300</name>
</gene>
<organism evidence="3 4">
    <name type="scientific">Thalassospira indica</name>
    <dbReference type="NCBI Taxonomy" id="1891279"/>
    <lineage>
        <taxon>Bacteria</taxon>
        <taxon>Pseudomonadati</taxon>
        <taxon>Pseudomonadota</taxon>
        <taxon>Alphaproteobacteria</taxon>
        <taxon>Rhodospirillales</taxon>
        <taxon>Thalassospiraceae</taxon>
        <taxon>Thalassospira</taxon>
    </lineage>
</organism>
<keyword evidence="1" id="KW-0808">Transferase</keyword>
<evidence type="ECO:0000259" key="2">
    <source>
        <dbReference type="PROSITE" id="PS51186"/>
    </source>
</evidence>
<dbReference type="CDD" id="cd04301">
    <property type="entry name" value="NAT_SF"/>
    <property type="match status" value="1"/>
</dbReference>
<dbReference type="InterPro" id="IPR050769">
    <property type="entry name" value="NAT_camello-type"/>
</dbReference>
<dbReference type="Gene3D" id="3.40.630.30">
    <property type="match status" value="1"/>
</dbReference>
<evidence type="ECO:0000313" key="4">
    <source>
        <dbReference type="Proteomes" id="UP000256971"/>
    </source>
</evidence>
<keyword evidence="4" id="KW-1185">Reference proteome</keyword>
<feature type="domain" description="N-acetyltransferase" evidence="2">
    <location>
        <begin position="36"/>
        <end position="181"/>
    </location>
</feature>
<dbReference type="InterPro" id="IPR016181">
    <property type="entry name" value="Acyl_CoA_acyltransferase"/>
</dbReference>
<reference evidence="3 4" key="1">
    <citation type="submission" date="2018-08" db="EMBL/GenBank/DDBJ databases">
        <title>Complete genome sequence of type strain Thalassospira indica MCCC 1A01103T, isolated from isolated from deep seawater of the Indian Ocean.</title>
        <authorList>
            <person name="Liu Y."/>
        </authorList>
    </citation>
    <scope>NUCLEOTIDE SEQUENCE [LARGE SCALE GENOMIC DNA]</scope>
    <source>
        <strain evidence="3 4">PB8BT</strain>
    </source>
</reference>
<name>A0ABM6XYS3_9PROT</name>
<dbReference type="InterPro" id="IPR000182">
    <property type="entry name" value="GNAT_dom"/>
</dbReference>
<dbReference type="Pfam" id="PF00583">
    <property type="entry name" value="Acetyltransf_1"/>
    <property type="match status" value="1"/>
</dbReference>
<dbReference type="Proteomes" id="UP000256971">
    <property type="component" value="Chromosome"/>
</dbReference>
<dbReference type="PANTHER" id="PTHR13947">
    <property type="entry name" value="GNAT FAMILY N-ACETYLTRANSFERASE"/>
    <property type="match status" value="1"/>
</dbReference>
<dbReference type="PROSITE" id="PS51186">
    <property type="entry name" value="GNAT"/>
    <property type="match status" value="1"/>
</dbReference>
<proteinExistence type="predicted"/>